<evidence type="ECO:0000256" key="1">
    <source>
        <dbReference type="SAM" id="Coils"/>
    </source>
</evidence>
<dbReference type="STRING" id="1514971.AUR64_14260"/>
<dbReference type="InterPro" id="IPR008969">
    <property type="entry name" value="CarboxyPept-like_regulatory"/>
</dbReference>
<sequence>MVLSAAVLPVGAATQIESESGESLGIDALGNTERVLEQVQNNSTRRHVNPDEVDSEGDQAQLREHLASQLASRLEESSIELEDGEYEQAEETLGDDYSELLAKYVEVSGDGTQGSSKLNETRTQQREYVQTVQEYRETYAEYQKAKRAGNEEKARQLARELDRLDREINSTSTSLTDSYETLENETSANFTGETTQVNATQQNISSQQTRVRQSEFVRTSLSVTAGSNETSYLDPLPISGRLTAADGSPVANQNVTLEFGTQTVQAETDSEGRFSTQLRPQSLSATDSKIAVQYVPQTNSTYYGTNTTISATVRPVEAKITFADVPETLSYGENVTLSGTVTAEGRPVSDAPVRLMLQNSSLATVRTNETGAFNFSTSMPANASSGEAAFAAQLGYRGSALTSNTTAVLTTIERTETQIQFNLTRDIASQAQLSGRLETQGGNPVSNQEILVRFDGSVLTTVTTDENGEFDAEITLPASDDQADAEQTQQLAVEFQGTGTNLRDVRAEKALPPVAGAEGGNSNSFVLIGVGATIILIVGGLFFGQRWLRAERQSQSETTATENPEIADNNSQPSTVDRLEESESVLSLARDALQRGDADVAVELGYMGIRHRLSAQFGLEKQQTHWEYYGRVKSEHGKDVDMEKFRALTAAYETAAYTRNGVSTDSAADAFDAIESILSDSPQHSQND</sequence>
<name>A0A0W1R6A6_9EURY</name>
<dbReference type="Pfam" id="PF13559">
    <property type="entry name" value="DUF4129"/>
    <property type="match status" value="1"/>
</dbReference>
<dbReference type="SUPFAM" id="SSF49464">
    <property type="entry name" value="Carboxypeptidase regulatory domain-like"/>
    <property type="match status" value="1"/>
</dbReference>
<keyword evidence="3" id="KW-1133">Transmembrane helix</keyword>
<evidence type="ECO:0000256" key="3">
    <source>
        <dbReference type="SAM" id="Phobius"/>
    </source>
</evidence>
<feature type="compositionally biased region" description="Polar residues" evidence="2">
    <location>
        <begin position="555"/>
        <end position="575"/>
    </location>
</feature>
<comment type="caution">
    <text evidence="5">The sequence shown here is derived from an EMBL/GenBank/DDBJ whole genome shotgun (WGS) entry which is preliminary data.</text>
</comment>
<dbReference type="AlphaFoldDB" id="A0A0W1R6A6"/>
<keyword evidence="3" id="KW-0812">Transmembrane</keyword>
<protein>
    <recommendedName>
        <fullName evidence="4">Protein-glutamine gamma-glutamyltransferase-like C-terminal domain-containing protein</fullName>
    </recommendedName>
</protein>
<dbReference type="EMBL" id="LOPU01000029">
    <property type="protein sequence ID" value="KTG08968.1"/>
    <property type="molecule type" value="Genomic_DNA"/>
</dbReference>
<evidence type="ECO:0000259" key="4">
    <source>
        <dbReference type="Pfam" id="PF13559"/>
    </source>
</evidence>
<keyword evidence="1" id="KW-0175">Coiled coil</keyword>
<feature type="coiled-coil region" evidence="1">
    <location>
        <begin position="132"/>
        <end position="174"/>
    </location>
</feature>
<dbReference type="InterPro" id="IPR025403">
    <property type="entry name" value="TgpA-like_C"/>
</dbReference>
<organism evidence="5 6">
    <name type="scientific">Haloprofundus marisrubri</name>
    <dbReference type="NCBI Taxonomy" id="1514971"/>
    <lineage>
        <taxon>Archaea</taxon>
        <taxon>Methanobacteriati</taxon>
        <taxon>Methanobacteriota</taxon>
        <taxon>Stenosarchaea group</taxon>
        <taxon>Halobacteria</taxon>
        <taxon>Halobacteriales</taxon>
        <taxon>Haloferacaceae</taxon>
        <taxon>Haloprofundus</taxon>
    </lineage>
</organism>
<evidence type="ECO:0000256" key="2">
    <source>
        <dbReference type="SAM" id="MobiDB-lite"/>
    </source>
</evidence>
<keyword evidence="6" id="KW-1185">Reference proteome</keyword>
<reference evidence="5 6" key="1">
    <citation type="submission" date="2015-12" db="EMBL/GenBank/DDBJ databases">
        <title>Haloprofundus marisrubri gen. nov., sp. nov., an extremely halophilic archaeon isolated from the Discovery deep brine-seawater interface in the Red Sea.</title>
        <authorList>
            <person name="Zhang G."/>
            <person name="Stingl U."/>
            <person name="Rashid M."/>
        </authorList>
    </citation>
    <scope>NUCLEOTIDE SEQUENCE [LARGE SCALE GENOMIC DNA]</scope>
    <source>
        <strain evidence="5 6">SB9</strain>
    </source>
</reference>
<accession>A0A0W1R6A6</accession>
<keyword evidence="3" id="KW-0472">Membrane</keyword>
<feature type="domain" description="Protein-glutamine gamma-glutamyltransferase-like C-terminal" evidence="4">
    <location>
        <begin position="606"/>
        <end position="674"/>
    </location>
</feature>
<evidence type="ECO:0000313" key="5">
    <source>
        <dbReference type="EMBL" id="KTG08968.1"/>
    </source>
</evidence>
<evidence type="ECO:0000313" key="6">
    <source>
        <dbReference type="Proteomes" id="UP000054387"/>
    </source>
</evidence>
<gene>
    <name evidence="5" type="ORF">AUR64_14260</name>
</gene>
<feature type="transmembrane region" description="Helical" evidence="3">
    <location>
        <begin position="525"/>
        <end position="544"/>
    </location>
</feature>
<proteinExistence type="predicted"/>
<dbReference type="Proteomes" id="UP000054387">
    <property type="component" value="Unassembled WGS sequence"/>
</dbReference>
<dbReference type="Gene3D" id="2.60.40.1120">
    <property type="entry name" value="Carboxypeptidase-like, regulatory domain"/>
    <property type="match status" value="1"/>
</dbReference>
<feature type="region of interest" description="Disordered" evidence="2">
    <location>
        <begin position="554"/>
        <end position="580"/>
    </location>
</feature>